<comment type="similarity">
    <text evidence="1">Belongs to the 'phage' integrase family.</text>
</comment>
<gene>
    <name evidence="8" type="ORF">EP13_10335</name>
</gene>
<dbReference type="GO" id="GO:0003677">
    <property type="term" value="F:DNA binding"/>
    <property type="evidence" value="ECO:0007669"/>
    <property type="project" value="UniProtKB-UniRule"/>
</dbReference>
<dbReference type="Gene3D" id="1.10.150.130">
    <property type="match status" value="1"/>
</dbReference>
<dbReference type="eggNOG" id="COG0582">
    <property type="taxonomic scope" value="Bacteria"/>
</dbReference>
<dbReference type="InterPro" id="IPR010998">
    <property type="entry name" value="Integrase_recombinase_N"/>
</dbReference>
<dbReference type="InterPro" id="IPR025166">
    <property type="entry name" value="Integrase_DNA_bind_dom"/>
</dbReference>
<dbReference type="Gene3D" id="1.10.443.10">
    <property type="entry name" value="Intergrase catalytic core"/>
    <property type="match status" value="1"/>
</dbReference>
<organism evidence="8 9">
    <name type="scientific">Alteromonas australica</name>
    <dbReference type="NCBI Taxonomy" id="589873"/>
    <lineage>
        <taxon>Bacteria</taxon>
        <taxon>Pseudomonadati</taxon>
        <taxon>Pseudomonadota</taxon>
        <taxon>Gammaproteobacteria</taxon>
        <taxon>Alteromonadales</taxon>
        <taxon>Alteromonadaceae</taxon>
        <taxon>Alteromonas/Salinimonas group</taxon>
        <taxon>Alteromonas</taxon>
    </lineage>
</organism>
<dbReference type="InterPro" id="IPR053876">
    <property type="entry name" value="Phage_int_M"/>
</dbReference>
<dbReference type="GeneID" id="78255302"/>
<dbReference type="AlphaFoldDB" id="A0A075P6X3"/>
<evidence type="ECO:0000256" key="2">
    <source>
        <dbReference type="ARBA" id="ARBA00022908"/>
    </source>
</evidence>
<dbReference type="GO" id="GO:0015074">
    <property type="term" value="P:DNA integration"/>
    <property type="evidence" value="ECO:0007669"/>
    <property type="project" value="UniProtKB-KW"/>
</dbReference>
<dbReference type="KEGG" id="aal:EP13_10335"/>
<name>A0A075P6X3_9ALTE</name>
<evidence type="ECO:0000256" key="5">
    <source>
        <dbReference type="PROSITE-ProRule" id="PRU01248"/>
    </source>
</evidence>
<dbReference type="InterPro" id="IPR044068">
    <property type="entry name" value="CB"/>
</dbReference>
<dbReference type="SUPFAM" id="SSF56349">
    <property type="entry name" value="DNA breaking-rejoining enzymes"/>
    <property type="match status" value="1"/>
</dbReference>
<dbReference type="RefSeq" id="WP_044057187.1">
    <property type="nucleotide sequence ID" value="NZ_CBCSKJ010000001.1"/>
</dbReference>
<accession>A0A075P6X3</accession>
<evidence type="ECO:0000256" key="4">
    <source>
        <dbReference type="ARBA" id="ARBA00023172"/>
    </source>
</evidence>
<feature type="domain" description="Core-binding (CB)" evidence="7">
    <location>
        <begin position="105"/>
        <end position="186"/>
    </location>
</feature>
<dbReference type="InterPro" id="IPR050808">
    <property type="entry name" value="Phage_Integrase"/>
</dbReference>
<protein>
    <submittedName>
        <fullName evidence="8">Integrase</fullName>
    </submittedName>
</protein>
<dbReference type="Pfam" id="PF00589">
    <property type="entry name" value="Phage_integrase"/>
    <property type="match status" value="1"/>
</dbReference>
<dbReference type="CDD" id="cd00801">
    <property type="entry name" value="INT_P4_C"/>
    <property type="match status" value="1"/>
</dbReference>
<dbReference type="EMBL" id="CP008849">
    <property type="protein sequence ID" value="AIF99047.1"/>
    <property type="molecule type" value="Genomic_DNA"/>
</dbReference>
<feature type="domain" description="Tyr recombinase" evidence="6">
    <location>
        <begin position="209"/>
        <end position="387"/>
    </location>
</feature>
<dbReference type="InterPro" id="IPR013762">
    <property type="entry name" value="Integrase-like_cat_sf"/>
</dbReference>
<evidence type="ECO:0000313" key="8">
    <source>
        <dbReference type="EMBL" id="AIF99047.1"/>
    </source>
</evidence>
<dbReference type="Pfam" id="PF13356">
    <property type="entry name" value="Arm-DNA-bind_3"/>
    <property type="match status" value="1"/>
</dbReference>
<evidence type="ECO:0000256" key="3">
    <source>
        <dbReference type="ARBA" id="ARBA00023125"/>
    </source>
</evidence>
<dbReference type="InterPro" id="IPR038488">
    <property type="entry name" value="Integrase_DNA-bd_sf"/>
</dbReference>
<evidence type="ECO:0000259" key="6">
    <source>
        <dbReference type="PROSITE" id="PS51898"/>
    </source>
</evidence>
<dbReference type="Proteomes" id="UP000056090">
    <property type="component" value="Chromosome"/>
</dbReference>
<reference evidence="8 9" key="1">
    <citation type="submission" date="2014-06" db="EMBL/GenBank/DDBJ databases">
        <title>Genomes of Alteromonas australica, a world apart.</title>
        <authorList>
            <person name="Gonzaga A."/>
            <person name="Lopez-Perez M."/>
            <person name="Rodriguez-Valera F."/>
        </authorList>
    </citation>
    <scope>NUCLEOTIDE SEQUENCE [LARGE SCALE GENOMIC DNA]</scope>
    <source>
        <strain evidence="8 9">H 17</strain>
    </source>
</reference>
<evidence type="ECO:0000256" key="1">
    <source>
        <dbReference type="ARBA" id="ARBA00008857"/>
    </source>
</evidence>
<dbReference type="PANTHER" id="PTHR30629">
    <property type="entry name" value="PROPHAGE INTEGRASE"/>
    <property type="match status" value="1"/>
</dbReference>
<evidence type="ECO:0000313" key="9">
    <source>
        <dbReference type="Proteomes" id="UP000056090"/>
    </source>
</evidence>
<keyword evidence="9" id="KW-1185">Reference proteome</keyword>
<dbReference type="NCBIfam" id="NF007246">
    <property type="entry name" value="PRK09692.1"/>
    <property type="match status" value="1"/>
</dbReference>
<dbReference type="PANTHER" id="PTHR30629:SF6">
    <property type="entry name" value="PROPHAGE INTEGRASE INTA-RELATED"/>
    <property type="match status" value="1"/>
</dbReference>
<dbReference type="InterPro" id="IPR011010">
    <property type="entry name" value="DNA_brk_join_enz"/>
</dbReference>
<keyword evidence="2" id="KW-0229">DNA integration</keyword>
<dbReference type="PROSITE" id="PS51898">
    <property type="entry name" value="TYR_RECOMBINASE"/>
    <property type="match status" value="1"/>
</dbReference>
<dbReference type="PROSITE" id="PS51900">
    <property type="entry name" value="CB"/>
    <property type="match status" value="1"/>
</dbReference>
<proteinExistence type="inferred from homology"/>
<dbReference type="Pfam" id="PF22022">
    <property type="entry name" value="Phage_int_M"/>
    <property type="match status" value="1"/>
</dbReference>
<dbReference type="GO" id="GO:0006310">
    <property type="term" value="P:DNA recombination"/>
    <property type="evidence" value="ECO:0007669"/>
    <property type="project" value="UniProtKB-KW"/>
</dbReference>
<keyword evidence="4" id="KW-0233">DNA recombination</keyword>
<dbReference type="Gene3D" id="3.30.160.390">
    <property type="entry name" value="Integrase, DNA-binding domain"/>
    <property type="match status" value="1"/>
</dbReference>
<evidence type="ECO:0000259" key="7">
    <source>
        <dbReference type="PROSITE" id="PS51900"/>
    </source>
</evidence>
<dbReference type="InterPro" id="IPR002104">
    <property type="entry name" value="Integrase_catalytic"/>
</dbReference>
<sequence length="397" mass="44959">MPRNVTALSATQVKQAKPKETEYNLSDGKGLALRIKPNGSKLWIFNYSKPHTKKRSNIGIGSYPDVSLADAREHREAFRKLLAKGIDPKEHKDHEKEKALLSASQTFENVSKQWFDVHASKVSEGTLKNIKRSFTNDVFPLVGRVPIEQLTAPKAIQVINAIVGRNSHEIARKVARRMNSVMTYAVNAGIIHHNPLIGIKELIPSTKVKHQPALKPEELPDLVKALKYSSAKITTRCLIEFQLHTMVRPGEAAEAKWSEIDFSQSVWAIPAERMKMDRPHLVPLTPQVLEILELMKPLSFHRKYIFPSHIDPKKPANKQSANKALRDMGFRGRLVAHGMRALASTTLNEEGFDHDVIEAALAHKDENEVRAAYNRAQYLDRRRSMMEWWSNKIGENS</sequence>
<keyword evidence="3 5" id="KW-0238">DNA-binding</keyword>